<dbReference type="Proteomes" id="UP000541444">
    <property type="component" value="Unassembled WGS sequence"/>
</dbReference>
<dbReference type="PANTHER" id="PTHR32011:SF6">
    <property type="entry name" value="KNR4_SMI1-LIKE DOMAIN-CONTAINING PROTEIN"/>
    <property type="match status" value="1"/>
</dbReference>
<evidence type="ECO:0000313" key="1">
    <source>
        <dbReference type="EMBL" id="KAF6157948.1"/>
    </source>
</evidence>
<gene>
    <name evidence="1" type="ORF">GIB67_015264</name>
</gene>
<sequence length="310" mass="34783">MATTTTTTTTQVCFSFAAYAKNVITHLKSLKIPVTEGLTNTEFTTIETSFNFTFPPDLRSILREGLPVGPLFPNWRSSSSQQLEILINLPILGIRKEITKGNFWCESWGVEPFGSEERVTVAMQFWREAPILVPIYRNCYIASDPGRAGNPVFFISGSDLRYSGFDVAGFFQQVEFRPLQSQVKLPAWAAKSARRIKFWSNLVENGTCGERGLSRGRWREVLGDCFERLRIGGWDDEEVREMMTNTKTVDSSAFLGDKESVEWHVRVLSVMLTRAGWSADDVLDSLGCHEGSGGGADVDSFWLDFQISTT</sequence>
<keyword evidence="2" id="KW-1185">Reference proteome</keyword>
<accession>A0A7J7MTC6</accession>
<reference evidence="1 2" key="1">
    <citation type="journal article" date="2020" name="IScience">
        <title>Genome Sequencing of the Endangered Kingdonia uniflora (Circaeasteraceae, Ranunculales) Reveals Potential Mechanisms of Evolutionary Specialization.</title>
        <authorList>
            <person name="Sun Y."/>
            <person name="Deng T."/>
            <person name="Zhang A."/>
            <person name="Moore M.J."/>
            <person name="Landis J.B."/>
            <person name="Lin N."/>
            <person name="Zhang H."/>
            <person name="Zhang X."/>
            <person name="Huang J."/>
            <person name="Zhang X."/>
            <person name="Sun H."/>
            <person name="Wang H."/>
        </authorList>
    </citation>
    <scope>NUCLEOTIDE SEQUENCE [LARGE SCALE GENOMIC DNA]</scope>
    <source>
        <strain evidence="1">TB1705</strain>
        <tissue evidence="1">Leaf</tissue>
    </source>
</reference>
<dbReference type="PANTHER" id="PTHR32011">
    <property type="entry name" value="OS08G0472400 PROTEIN"/>
    <property type="match status" value="1"/>
</dbReference>
<dbReference type="EMBL" id="JACGCM010001245">
    <property type="protein sequence ID" value="KAF6157948.1"/>
    <property type="molecule type" value="Genomic_DNA"/>
</dbReference>
<organism evidence="1 2">
    <name type="scientific">Kingdonia uniflora</name>
    <dbReference type="NCBI Taxonomy" id="39325"/>
    <lineage>
        <taxon>Eukaryota</taxon>
        <taxon>Viridiplantae</taxon>
        <taxon>Streptophyta</taxon>
        <taxon>Embryophyta</taxon>
        <taxon>Tracheophyta</taxon>
        <taxon>Spermatophyta</taxon>
        <taxon>Magnoliopsida</taxon>
        <taxon>Ranunculales</taxon>
        <taxon>Circaeasteraceae</taxon>
        <taxon>Kingdonia</taxon>
    </lineage>
</organism>
<dbReference type="OrthoDB" id="1921190at2759"/>
<protein>
    <submittedName>
        <fullName evidence="1">Uncharacterized protein</fullName>
    </submittedName>
</protein>
<proteinExistence type="predicted"/>
<evidence type="ECO:0000313" key="2">
    <source>
        <dbReference type="Proteomes" id="UP000541444"/>
    </source>
</evidence>
<dbReference type="AlphaFoldDB" id="A0A7J7MTC6"/>
<comment type="caution">
    <text evidence="1">The sequence shown here is derived from an EMBL/GenBank/DDBJ whole genome shotgun (WGS) entry which is preliminary data.</text>
</comment>
<name>A0A7J7MTC6_9MAGN</name>